<dbReference type="InterPro" id="IPR015867">
    <property type="entry name" value="N-reg_PII/ATP_PRibTrfase_C"/>
</dbReference>
<comment type="caution">
    <text evidence="2">The sequence shown here is derived from an EMBL/GenBank/DDBJ whole genome shotgun (WGS) entry which is preliminary data.</text>
</comment>
<dbReference type="GO" id="GO:0030234">
    <property type="term" value="F:enzyme regulator activity"/>
    <property type="evidence" value="ECO:0007669"/>
    <property type="project" value="InterPro"/>
</dbReference>
<organism evidence="2 3">
    <name type="scientific">Clostridium paridis</name>
    <dbReference type="NCBI Taxonomy" id="2803863"/>
    <lineage>
        <taxon>Bacteria</taxon>
        <taxon>Bacillati</taxon>
        <taxon>Bacillota</taxon>
        <taxon>Clostridia</taxon>
        <taxon>Eubacteriales</taxon>
        <taxon>Clostridiaceae</taxon>
        <taxon>Clostridium</taxon>
    </lineage>
</organism>
<comment type="similarity">
    <text evidence="1">Belongs to the P(II) protein family.</text>
</comment>
<reference evidence="2" key="1">
    <citation type="submission" date="2021-01" db="EMBL/GenBank/DDBJ databases">
        <title>Genome public.</title>
        <authorList>
            <person name="Liu C."/>
            <person name="Sun Q."/>
        </authorList>
    </citation>
    <scope>NUCLEOTIDE SEQUENCE</scope>
    <source>
        <strain evidence="2">YIM B02565</strain>
    </source>
</reference>
<dbReference type="InterPro" id="IPR017918">
    <property type="entry name" value="N-reg_PII_CS"/>
</dbReference>
<dbReference type="EMBL" id="JAESWA010000019">
    <property type="protein sequence ID" value="MBL4931266.1"/>
    <property type="molecule type" value="Genomic_DNA"/>
</dbReference>
<dbReference type="SMART" id="SM00938">
    <property type="entry name" value="P-II"/>
    <property type="match status" value="1"/>
</dbReference>
<evidence type="ECO:0000313" key="2">
    <source>
        <dbReference type="EMBL" id="MBL4931266.1"/>
    </source>
</evidence>
<dbReference type="PROSITE" id="PS00638">
    <property type="entry name" value="PII_GLNB_CTER"/>
    <property type="match status" value="1"/>
</dbReference>
<dbReference type="PRINTS" id="PR00340">
    <property type="entry name" value="PIIGLNB"/>
</dbReference>
<accession>A0A937FH06</accession>
<dbReference type="RefSeq" id="WP_202766652.1">
    <property type="nucleotide sequence ID" value="NZ_JAESWA010000019.1"/>
</dbReference>
<name>A0A937FH06_9CLOT</name>
<dbReference type="PROSITE" id="PS51343">
    <property type="entry name" value="PII_GLNB_DOM"/>
    <property type="match status" value="1"/>
</dbReference>
<dbReference type="PANTHER" id="PTHR30115">
    <property type="entry name" value="NITROGEN REGULATORY PROTEIN P-II"/>
    <property type="match status" value="1"/>
</dbReference>
<dbReference type="GO" id="GO:0006808">
    <property type="term" value="P:regulation of nitrogen utilization"/>
    <property type="evidence" value="ECO:0007669"/>
    <property type="project" value="InterPro"/>
</dbReference>
<dbReference type="PANTHER" id="PTHR30115:SF11">
    <property type="entry name" value="NITROGEN REGULATORY PROTEIN P-II HOMOLOG"/>
    <property type="match status" value="1"/>
</dbReference>
<keyword evidence="3" id="KW-1185">Reference proteome</keyword>
<sequence length="120" mass="13238">MDKKLMKVDIITRANKFDELKDALNHIGVTGMTVSNVLGCGMQKGYKEYYRGVAVEVNLLPKIKVEIVVSEIPVEVVVDAAKKVLGTGEIGDGKIFIYELANVIRIRTGEEGWDALQDSK</sequence>
<dbReference type="SUPFAM" id="SSF54913">
    <property type="entry name" value="GlnB-like"/>
    <property type="match status" value="1"/>
</dbReference>
<dbReference type="GO" id="GO:0005524">
    <property type="term" value="F:ATP binding"/>
    <property type="evidence" value="ECO:0007669"/>
    <property type="project" value="TreeGrafter"/>
</dbReference>
<dbReference type="Pfam" id="PF00543">
    <property type="entry name" value="P-II"/>
    <property type="match status" value="1"/>
</dbReference>
<dbReference type="Proteomes" id="UP000623681">
    <property type="component" value="Unassembled WGS sequence"/>
</dbReference>
<protein>
    <submittedName>
        <fullName evidence="2">P-II family nitrogen regulator</fullName>
    </submittedName>
</protein>
<proteinExistence type="inferred from homology"/>
<dbReference type="Gene3D" id="3.30.70.120">
    <property type="match status" value="1"/>
</dbReference>
<dbReference type="InterPro" id="IPR011322">
    <property type="entry name" value="N-reg_PII-like_a/b"/>
</dbReference>
<dbReference type="InterPro" id="IPR002187">
    <property type="entry name" value="N-reg_PII"/>
</dbReference>
<dbReference type="GO" id="GO:0005829">
    <property type="term" value="C:cytosol"/>
    <property type="evidence" value="ECO:0007669"/>
    <property type="project" value="TreeGrafter"/>
</dbReference>
<evidence type="ECO:0000256" key="1">
    <source>
        <dbReference type="RuleBase" id="RU003936"/>
    </source>
</evidence>
<gene>
    <name evidence="2" type="ORF">JK634_05575</name>
</gene>
<evidence type="ECO:0000313" key="3">
    <source>
        <dbReference type="Proteomes" id="UP000623681"/>
    </source>
</evidence>
<dbReference type="AlphaFoldDB" id="A0A937FH06"/>